<evidence type="ECO:0000313" key="1">
    <source>
        <dbReference type="EMBL" id="GAG74656.1"/>
    </source>
</evidence>
<sequence>MNDLHKFTHAYEVTRRYNYIVRLIDYCGALLQN</sequence>
<proteinExistence type="predicted"/>
<comment type="caution">
    <text evidence="1">The sequence shown here is derived from an EMBL/GenBank/DDBJ whole genome shotgun (WGS) entry which is preliminary data.</text>
</comment>
<feature type="non-terminal residue" evidence="1">
    <location>
        <position position="33"/>
    </location>
</feature>
<dbReference type="EMBL" id="BART01018288">
    <property type="protein sequence ID" value="GAG74656.1"/>
    <property type="molecule type" value="Genomic_DNA"/>
</dbReference>
<dbReference type="AlphaFoldDB" id="X1BR72"/>
<organism evidence="1">
    <name type="scientific">marine sediment metagenome</name>
    <dbReference type="NCBI Taxonomy" id="412755"/>
    <lineage>
        <taxon>unclassified sequences</taxon>
        <taxon>metagenomes</taxon>
        <taxon>ecological metagenomes</taxon>
    </lineage>
</organism>
<gene>
    <name evidence="1" type="ORF">S01H4_34547</name>
</gene>
<accession>X1BR72</accession>
<name>X1BR72_9ZZZZ</name>
<reference evidence="1" key="1">
    <citation type="journal article" date="2014" name="Front. Microbiol.">
        <title>High frequency of phylogenetically diverse reductive dehalogenase-homologous genes in deep subseafloor sedimentary metagenomes.</title>
        <authorList>
            <person name="Kawai M."/>
            <person name="Futagami T."/>
            <person name="Toyoda A."/>
            <person name="Takaki Y."/>
            <person name="Nishi S."/>
            <person name="Hori S."/>
            <person name="Arai W."/>
            <person name="Tsubouchi T."/>
            <person name="Morono Y."/>
            <person name="Uchiyama I."/>
            <person name="Ito T."/>
            <person name="Fujiyama A."/>
            <person name="Inagaki F."/>
            <person name="Takami H."/>
        </authorList>
    </citation>
    <scope>NUCLEOTIDE SEQUENCE</scope>
    <source>
        <strain evidence="1">Expedition CK06-06</strain>
    </source>
</reference>
<protein>
    <submittedName>
        <fullName evidence="1">Uncharacterized protein</fullName>
    </submittedName>
</protein>